<dbReference type="PANTHER" id="PTHR43053:SF4">
    <property type="entry name" value="MYOGENESIS-REGULATING GLYCOSIDASE"/>
    <property type="match status" value="1"/>
</dbReference>
<dbReference type="SUPFAM" id="SSF51011">
    <property type="entry name" value="Glycosyl hydrolase domain"/>
    <property type="match status" value="1"/>
</dbReference>
<dbReference type="STRING" id="126957.T1JJV6"/>
<evidence type="ECO:0000313" key="8">
    <source>
        <dbReference type="Proteomes" id="UP000014500"/>
    </source>
</evidence>
<dbReference type="EMBL" id="JH431789">
    <property type="status" value="NOT_ANNOTATED_CDS"/>
    <property type="molecule type" value="Genomic_DNA"/>
</dbReference>
<dbReference type="Gene3D" id="2.60.40.1180">
    <property type="entry name" value="Golgi alpha-mannosidase II"/>
    <property type="match status" value="1"/>
</dbReference>
<keyword evidence="2 4" id="KW-0378">Hydrolase</keyword>
<reference evidence="7" key="2">
    <citation type="submission" date="2015-02" db="UniProtKB">
        <authorList>
            <consortium name="EnsemblMetazoa"/>
        </authorList>
    </citation>
    <scope>IDENTIFICATION</scope>
</reference>
<accession>T1JJV6</accession>
<dbReference type="InterPro" id="IPR000322">
    <property type="entry name" value="Glyco_hydro_31_TIM"/>
</dbReference>
<evidence type="ECO:0000256" key="4">
    <source>
        <dbReference type="RuleBase" id="RU361185"/>
    </source>
</evidence>
<dbReference type="InterPro" id="IPR013780">
    <property type="entry name" value="Glyco_hydro_b"/>
</dbReference>
<dbReference type="eggNOG" id="KOG1065">
    <property type="taxonomic scope" value="Eukaryota"/>
</dbReference>
<keyword evidence="8" id="KW-1185">Reference proteome</keyword>
<feature type="domain" description="Glycosyl hydrolase family 31 C-terminal" evidence="6">
    <location>
        <begin position="560"/>
        <end position="641"/>
    </location>
</feature>
<proteinExistence type="inferred from homology"/>
<dbReference type="AlphaFoldDB" id="T1JJV6"/>
<dbReference type="InterPro" id="IPR050985">
    <property type="entry name" value="Alpha-glycosidase_related"/>
</dbReference>
<comment type="similarity">
    <text evidence="1 4">Belongs to the glycosyl hydrolase 31 family.</text>
</comment>
<dbReference type="PANTHER" id="PTHR43053">
    <property type="entry name" value="GLYCOSIDASE FAMILY 31"/>
    <property type="match status" value="1"/>
</dbReference>
<evidence type="ECO:0000256" key="1">
    <source>
        <dbReference type="ARBA" id="ARBA00007806"/>
    </source>
</evidence>
<dbReference type="InterPro" id="IPR017853">
    <property type="entry name" value="GH"/>
</dbReference>
<reference evidence="8" key="1">
    <citation type="submission" date="2011-05" db="EMBL/GenBank/DDBJ databases">
        <authorList>
            <person name="Richards S.R."/>
            <person name="Qu J."/>
            <person name="Jiang H."/>
            <person name="Jhangiani S.N."/>
            <person name="Agravi P."/>
            <person name="Goodspeed R."/>
            <person name="Gross S."/>
            <person name="Mandapat C."/>
            <person name="Jackson L."/>
            <person name="Mathew T."/>
            <person name="Pu L."/>
            <person name="Thornton R."/>
            <person name="Saada N."/>
            <person name="Wilczek-Boney K.B."/>
            <person name="Lee S."/>
            <person name="Kovar C."/>
            <person name="Wu Y."/>
            <person name="Scherer S.E."/>
            <person name="Worley K.C."/>
            <person name="Muzny D.M."/>
            <person name="Gibbs R."/>
        </authorList>
    </citation>
    <scope>NUCLEOTIDE SEQUENCE</scope>
    <source>
        <strain evidence="8">Brora</strain>
    </source>
</reference>
<keyword evidence="3 4" id="KW-0326">Glycosidase</keyword>
<evidence type="ECO:0008006" key="9">
    <source>
        <dbReference type="Google" id="ProtNLM"/>
    </source>
</evidence>
<dbReference type="OMA" id="CDRTTDR"/>
<dbReference type="InterPro" id="IPR048395">
    <property type="entry name" value="Glyco_hydro_31_C"/>
</dbReference>
<dbReference type="Pfam" id="PF21365">
    <property type="entry name" value="Glyco_hydro_31_3rd"/>
    <property type="match status" value="1"/>
</dbReference>
<evidence type="ECO:0000259" key="5">
    <source>
        <dbReference type="Pfam" id="PF01055"/>
    </source>
</evidence>
<evidence type="ECO:0000256" key="2">
    <source>
        <dbReference type="ARBA" id="ARBA00022801"/>
    </source>
</evidence>
<evidence type="ECO:0000256" key="3">
    <source>
        <dbReference type="ARBA" id="ARBA00023295"/>
    </source>
</evidence>
<dbReference type="Proteomes" id="UP000014500">
    <property type="component" value="Unassembled WGS sequence"/>
</dbReference>
<dbReference type="PhylomeDB" id="T1JJV6"/>
<dbReference type="GO" id="GO:0005975">
    <property type="term" value="P:carbohydrate metabolic process"/>
    <property type="evidence" value="ECO:0007669"/>
    <property type="project" value="InterPro"/>
</dbReference>
<dbReference type="EnsemblMetazoa" id="SMAR014136-RA">
    <property type="protein sequence ID" value="SMAR014136-PA"/>
    <property type="gene ID" value="SMAR014136"/>
</dbReference>
<dbReference type="CDD" id="cd06592">
    <property type="entry name" value="GH31_NET37"/>
    <property type="match status" value="1"/>
</dbReference>
<dbReference type="Gene3D" id="3.20.20.80">
    <property type="entry name" value="Glycosidases"/>
    <property type="match status" value="1"/>
</dbReference>
<sequence length="651" mass="73576">MWCTLPLWRRPGPPLNATTIGSTVVKMSETLQVDFRDIGDERVVLRARLGVNMTSGRRISCKREFINVSCLWDDEGNRVQITILPTLPTLKCTNFVWVSVSYKDMLKDCFQLRGAHWYGGGVHFDQSWPIEKVVRSESPFVTGDFIRQRRTHHGGVGERFWLSSKGAAIVVGPHVPLFVSLNQSSDGRLCLVGKNGFPYRNSRRAPPTLDYTVCVGRNLVALYQDVYKLFFSSATGAPDEQLLLDPIWSTWAHPGSLLDQHKVEQLAYEIDSHEFPRGTIVIGDKWEYCYGDMVFDAIKFPDPVNMMRKLANKGFRVALWIHPFSNIDCATFNEGQRRNYWVRVTDSNGNFSRVVSWWNGRGGLVDVTNADAVKWWIGRLAKLKSDLGVFAFMFDAGESTWLPNDSKLTAIDGAYPNVYSTKYVEAIAERFRGAIEVRVGYRTQHLPVLVRMTSKYSVWNASNGLRTIIPTALHFGLMGYPFIVPDVVGGGGGGGANRELLVRWLQLNVFLPAIELSTLPWSMFGGFDDRLEYLFKKAFKLRARFAPLMVSLAREVSTSGSPIVRPLWWISPTDSVTHDIDSEFLVGDSLLVAPILDPGATSRDIYLPVGFWYDEIRDRVHHGPIWLLDYKIELSEIAFFIQIPKPTVNCA</sequence>
<name>T1JJV6_STRMM</name>
<dbReference type="GO" id="GO:0004553">
    <property type="term" value="F:hydrolase activity, hydrolyzing O-glycosyl compounds"/>
    <property type="evidence" value="ECO:0007669"/>
    <property type="project" value="InterPro"/>
</dbReference>
<dbReference type="SUPFAM" id="SSF51445">
    <property type="entry name" value="(Trans)glycosidases"/>
    <property type="match status" value="1"/>
</dbReference>
<protein>
    <recommendedName>
        <fullName evidence="9">Glycoside hydrolase family 31 N-terminal domain-containing protein</fullName>
    </recommendedName>
</protein>
<evidence type="ECO:0000313" key="7">
    <source>
        <dbReference type="EnsemblMetazoa" id="SMAR014136-PA"/>
    </source>
</evidence>
<dbReference type="Pfam" id="PF01055">
    <property type="entry name" value="Glyco_hydro_31_2nd"/>
    <property type="match status" value="1"/>
</dbReference>
<evidence type="ECO:0000259" key="6">
    <source>
        <dbReference type="Pfam" id="PF21365"/>
    </source>
</evidence>
<dbReference type="HOGENOM" id="CLU_008294_0_0_1"/>
<feature type="domain" description="Glycoside hydrolase family 31 TIM barrel" evidence="5">
    <location>
        <begin position="259"/>
        <end position="551"/>
    </location>
</feature>
<organism evidence="7 8">
    <name type="scientific">Strigamia maritima</name>
    <name type="common">European centipede</name>
    <name type="synonym">Geophilus maritimus</name>
    <dbReference type="NCBI Taxonomy" id="126957"/>
    <lineage>
        <taxon>Eukaryota</taxon>
        <taxon>Metazoa</taxon>
        <taxon>Ecdysozoa</taxon>
        <taxon>Arthropoda</taxon>
        <taxon>Myriapoda</taxon>
        <taxon>Chilopoda</taxon>
        <taxon>Pleurostigmophora</taxon>
        <taxon>Geophilomorpha</taxon>
        <taxon>Linotaeniidae</taxon>
        <taxon>Strigamia</taxon>
    </lineage>
</organism>